<comment type="caution">
    <text evidence="2">The sequence shown here is derived from an EMBL/GenBank/DDBJ whole genome shotgun (WGS) entry which is preliminary data.</text>
</comment>
<dbReference type="SUPFAM" id="SSF53098">
    <property type="entry name" value="Ribonuclease H-like"/>
    <property type="match status" value="1"/>
</dbReference>
<proteinExistence type="predicted"/>
<feature type="domain" description="DUF659" evidence="1">
    <location>
        <begin position="6"/>
        <end position="87"/>
    </location>
</feature>
<evidence type="ECO:0000313" key="3">
    <source>
        <dbReference type="Proteomes" id="UP000789405"/>
    </source>
</evidence>
<protein>
    <submittedName>
        <fullName evidence="2">16878_t:CDS:1</fullName>
    </submittedName>
</protein>
<dbReference type="Pfam" id="PF04937">
    <property type="entry name" value="DUF659"/>
    <property type="match status" value="1"/>
</dbReference>
<keyword evidence="3" id="KW-1185">Reference proteome</keyword>
<dbReference type="EMBL" id="CAJVPY010018594">
    <property type="protein sequence ID" value="CAG8767744.1"/>
    <property type="molecule type" value="Genomic_DNA"/>
</dbReference>
<dbReference type="AlphaFoldDB" id="A0A9N9J8T8"/>
<gene>
    <name evidence="2" type="ORF">DERYTH_LOCUS18399</name>
</gene>
<organism evidence="2 3">
    <name type="scientific">Dentiscutata erythropus</name>
    <dbReference type="NCBI Taxonomy" id="1348616"/>
    <lineage>
        <taxon>Eukaryota</taxon>
        <taxon>Fungi</taxon>
        <taxon>Fungi incertae sedis</taxon>
        <taxon>Mucoromycota</taxon>
        <taxon>Glomeromycotina</taxon>
        <taxon>Glomeromycetes</taxon>
        <taxon>Diversisporales</taxon>
        <taxon>Gigasporaceae</taxon>
        <taxon>Dentiscutata</taxon>
    </lineage>
</organism>
<sequence length="166" mass="19247">MPYYCLVSNSWSNINKSSIINYMITTPDLIFYKSVCTKDEHHTTENIARGIDNIIQKAGIDKFVSIITDNTNNMKATWNILKNKYLNKVFLGSFEYLNHVLRTQATIYAIVANNSVEINENIKLERDKPYLPLVYKILQEVKNKSMTNLQVLIELCKNTLQVTRNH</sequence>
<reference evidence="2" key="1">
    <citation type="submission" date="2021-06" db="EMBL/GenBank/DDBJ databases">
        <authorList>
            <person name="Kallberg Y."/>
            <person name="Tangrot J."/>
            <person name="Rosling A."/>
        </authorList>
    </citation>
    <scope>NUCLEOTIDE SEQUENCE</scope>
    <source>
        <strain evidence="2">MA453B</strain>
    </source>
</reference>
<evidence type="ECO:0000313" key="2">
    <source>
        <dbReference type="EMBL" id="CAG8767744.1"/>
    </source>
</evidence>
<evidence type="ECO:0000259" key="1">
    <source>
        <dbReference type="Pfam" id="PF04937"/>
    </source>
</evidence>
<dbReference type="InterPro" id="IPR007021">
    <property type="entry name" value="DUF659"/>
</dbReference>
<dbReference type="Proteomes" id="UP000789405">
    <property type="component" value="Unassembled WGS sequence"/>
</dbReference>
<dbReference type="InterPro" id="IPR012337">
    <property type="entry name" value="RNaseH-like_sf"/>
</dbReference>
<name>A0A9N9J8T8_9GLOM</name>
<accession>A0A9N9J8T8</accession>
<dbReference type="OrthoDB" id="4951847at2759"/>